<dbReference type="InterPro" id="IPR039672">
    <property type="entry name" value="MFS_2"/>
</dbReference>
<accession>A0A644TV90</accession>
<organism evidence="2">
    <name type="scientific">bioreactor metagenome</name>
    <dbReference type="NCBI Taxonomy" id="1076179"/>
    <lineage>
        <taxon>unclassified sequences</taxon>
        <taxon>metagenomes</taxon>
        <taxon>ecological metagenomes</taxon>
    </lineage>
</organism>
<dbReference type="EMBL" id="VSSQ01000055">
    <property type="protein sequence ID" value="MPL70906.1"/>
    <property type="molecule type" value="Genomic_DNA"/>
</dbReference>
<comment type="caution">
    <text evidence="2">The sequence shown here is derived from an EMBL/GenBank/DDBJ whole genome shotgun (WGS) entry which is preliminary data.</text>
</comment>
<feature type="transmembrane region" description="Helical" evidence="1">
    <location>
        <begin position="116"/>
        <end position="136"/>
    </location>
</feature>
<feature type="transmembrane region" description="Helical" evidence="1">
    <location>
        <begin position="335"/>
        <end position="353"/>
    </location>
</feature>
<reference evidence="2" key="1">
    <citation type="submission" date="2019-08" db="EMBL/GenBank/DDBJ databases">
        <authorList>
            <person name="Kucharzyk K."/>
            <person name="Murdoch R.W."/>
            <person name="Higgins S."/>
            <person name="Loffler F."/>
        </authorList>
    </citation>
    <scope>NUCLEOTIDE SEQUENCE</scope>
</reference>
<feature type="transmembrane region" description="Helical" evidence="1">
    <location>
        <begin position="417"/>
        <end position="439"/>
    </location>
</feature>
<dbReference type="GO" id="GO:0005886">
    <property type="term" value="C:plasma membrane"/>
    <property type="evidence" value="ECO:0007669"/>
    <property type="project" value="TreeGrafter"/>
</dbReference>
<feature type="transmembrane region" description="Helical" evidence="1">
    <location>
        <begin position="282"/>
        <end position="299"/>
    </location>
</feature>
<feature type="transmembrane region" description="Helical" evidence="1">
    <location>
        <begin position="246"/>
        <end position="270"/>
    </location>
</feature>
<evidence type="ECO:0000313" key="2">
    <source>
        <dbReference type="EMBL" id="MPL70906.1"/>
    </source>
</evidence>
<feature type="transmembrane region" description="Helical" evidence="1">
    <location>
        <begin position="374"/>
        <end position="397"/>
    </location>
</feature>
<keyword evidence="1" id="KW-1133">Transmembrane helix</keyword>
<keyword evidence="1" id="KW-0812">Transmembrane</keyword>
<protein>
    <submittedName>
        <fullName evidence="2">Melibiose carrier protein</fullName>
    </submittedName>
</protein>
<feature type="transmembrane region" description="Helical" evidence="1">
    <location>
        <begin position="89"/>
        <end position="110"/>
    </location>
</feature>
<feature type="transmembrane region" description="Helical" evidence="1">
    <location>
        <begin position="311"/>
        <end position="329"/>
    </location>
</feature>
<gene>
    <name evidence="2" type="primary">melB_1</name>
    <name evidence="2" type="ORF">SDC9_16668</name>
</gene>
<dbReference type="GO" id="GO:0015293">
    <property type="term" value="F:symporter activity"/>
    <property type="evidence" value="ECO:0007669"/>
    <property type="project" value="InterPro"/>
</dbReference>
<proteinExistence type="predicted"/>
<keyword evidence="1" id="KW-0472">Membrane</keyword>
<dbReference type="Gene3D" id="1.20.1250.20">
    <property type="entry name" value="MFS general substrate transporter like domains"/>
    <property type="match status" value="1"/>
</dbReference>
<name>A0A644TV90_9ZZZZ</name>
<dbReference type="PANTHER" id="PTHR11328">
    <property type="entry name" value="MAJOR FACILITATOR SUPERFAMILY DOMAIN-CONTAINING PROTEIN"/>
    <property type="match status" value="1"/>
</dbReference>
<dbReference type="SUPFAM" id="SSF103473">
    <property type="entry name" value="MFS general substrate transporter"/>
    <property type="match status" value="1"/>
</dbReference>
<dbReference type="PANTHER" id="PTHR11328:SF24">
    <property type="entry name" value="MAJOR FACILITATOR SUPERFAMILY (MFS) PROFILE DOMAIN-CONTAINING PROTEIN"/>
    <property type="match status" value="1"/>
</dbReference>
<dbReference type="Pfam" id="PF13347">
    <property type="entry name" value="MFS_2"/>
    <property type="match status" value="1"/>
</dbReference>
<dbReference type="GO" id="GO:0008643">
    <property type="term" value="P:carbohydrate transport"/>
    <property type="evidence" value="ECO:0007669"/>
    <property type="project" value="InterPro"/>
</dbReference>
<dbReference type="AlphaFoldDB" id="A0A644TV90"/>
<sequence>MAKAQGSHLVAEQKTSIMASYGVGKFLAEFLTGAFASLVFKFYETELGLPAGLVALAVILYSVWNAANDPLIGYLSSRPTPLAKKYGRRFPWIFLGTLSCALAFIFVFAAPKSSPGLVFSWLLVSICVYDTLYSTWEVNYQSLFPDRFRSEGSRAKAAGIGTLIGVFGVAGGAVLPTLIVRYGEPASYLVNASIFAGIALAASLLMFPGTKETKEMIERYLRQEAERKAKPSFFSQLKEALASRNFLAFIILYFFYQSATISMTASIHYVGDYILGGRSTTFIFAGMLAGALAGIPLWLGLKRIVPSNQKLLASAAGSLALFCLPLMFVQSYLGFVASMFVWGLGFGGFWMLMTPAMADVIDEIVVKTGKRDDGVYIGFRALAGRLAYAVQALSFWIVHSLTGFAQQPRSDLSQLGIRLHTALIPACLLSAGLLLFLSINRLKPETLKNYRETLKANGL</sequence>
<evidence type="ECO:0000256" key="1">
    <source>
        <dbReference type="SAM" id="Phobius"/>
    </source>
</evidence>
<feature type="transmembrane region" description="Helical" evidence="1">
    <location>
        <begin position="21"/>
        <end position="43"/>
    </location>
</feature>
<feature type="transmembrane region" description="Helical" evidence="1">
    <location>
        <begin position="49"/>
        <end position="68"/>
    </location>
</feature>
<feature type="transmembrane region" description="Helical" evidence="1">
    <location>
        <begin position="157"/>
        <end position="180"/>
    </location>
</feature>
<feature type="transmembrane region" description="Helical" evidence="1">
    <location>
        <begin position="186"/>
        <end position="207"/>
    </location>
</feature>
<dbReference type="InterPro" id="IPR036259">
    <property type="entry name" value="MFS_trans_sf"/>
</dbReference>